<dbReference type="GO" id="GO:0006457">
    <property type="term" value="P:protein folding"/>
    <property type="evidence" value="ECO:0007669"/>
    <property type="project" value="InterPro"/>
</dbReference>
<dbReference type="NCBIfam" id="NF010738">
    <property type="entry name" value="PRK14140.1"/>
    <property type="match status" value="1"/>
</dbReference>
<accession>A0AA90NUD6</accession>
<evidence type="ECO:0000256" key="10">
    <source>
        <dbReference type="HAMAP-Rule" id="MF_01151"/>
    </source>
</evidence>
<evidence type="ECO:0000256" key="6">
    <source>
        <dbReference type="ARBA" id="ARBA00023186"/>
    </source>
</evidence>
<feature type="compositionally biased region" description="Basic and acidic residues" evidence="13">
    <location>
        <begin position="27"/>
        <end position="45"/>
    </location>
</feature>
<reference evidence="14 15" key="1">
    <citation type="journal article" date="2023" name="bioRxiv">
        <title>An intranuclear bacterial parasite of deep-sea mussels expresses apoptosis inhibitors acquired from its host.</title>
        <authorList>
            <person name="Gonzalez Porras M.A."/>
            <person name="Assie A."/>
            <person name="Tietjen M."/>
            <person name="Violette M."/>
            <person name="Kleiner M."/>
            <person name="Gruber-Vodicka H."/>
            <person name="Dubilier N."/>
            <person name="Leisch N."/>
        </authorList>
    </citation>
    <scope>NUCLEOTIDE SEQUENCE [LARGE SCALE GENOMIC DNA]</scope>
    <source>
        <strain evidence="14">IAP13</strain>
    </source>
</reference>
<evidence type="ECO:0000256" key="9">
    <source>
        <dbReference type="ARBA" id="ARBA00076414"/>
    </source>
</evidence>
<protein>
    <recommendedName>
        <fullName evidence="8 10">Protein GrpE</fullName>
    </recommendedName>
    <alternativeName>
        <fullName evidence="9 10">HSP-70 cofactor</fullName>
    </alternativeName>
</protein>
<dbReference type="GO" id="GO:0042803">
    <property type="term" value="F:protein homodimerization activity"/>
    <property type="evidence" value="ECO:0007669"/>
    <property type="project" value="InterPro"/>
</dbReference>
<dbReference type="SUPFAM" id="SSF51064">
    <property type="entry name" value="Head domain of nucleotide exchange factor GrpE"/>
    <property type="match status" value="1"/>
</dbReference>
<dbReference type="HAMAP" id="MF_01151">
    <property type="entry name" value="GrpE"/>
    <property type="match status" value="1"/>
</dbReference>
<dbReference type="GO" id="GO:0051087">
    <property type="term" value="F:protein-folding chaperone binding"/>
    <property type="evidence" value="ECO:0007669"/>
    <property type="project" value="InterPro"/>
</dbReference>
<dbReference type="PANTHER" id="PTHR21237:SF23">
    <property type="entry name" value="GRPE PROTEIN HOMOLOG, MITOCHONDRIAL"/>
    <property type="match status" value="1"/>
</dbReference>
<keyword evidence="5 10" id="KW-0346">Stress response</keyword>
<gene>
    <name evidence="10 14" type="primary">grpE</name>
    <name evidence="14" type="ORF">QS748_08615</name>
</gene>
<dbReference type="NCBIfam" id="NF010737">
    <property type="entry name" value="PRK14139.1"/>
    <property type="match status" value="1"/>
</dbReference>
<dbReference type="InterPro" id="IPR009012">
    <property type="entry name" value="GrpE_head"/>
</dbReference>
<sequence>MTVENREAGEESPHIEGETAEANASEQAEKIEQETEEKEPFEAEPKNTVNLLREHAELTTAFNEKKDQLLRAQAETQNIKRRAAIDVEKAHKFALDKFVEGLLPVVDSLEKGIESAAQTDGKHDAMKEGMELTLKLFLDTLLQFNVKQVSPEGEPFDPNFHQAISIVPNAEVEPNTIISVFQKGYTLNERIVRSAMVVVSKST</sequence>
<comment type="similarity">
    <text evidence="2 10 12">Belongs to the GrpE family.</text>
</comment>
<dbReference type="EMBL" id="JASXSV010000011">
    <property type="protein sequence ID" value="MDP0589237.1"/>
    <property type="molecule type" value="Genomic_DNA"/>
</dbReference>
<evidence type="ECO:0000256" key="4">
    <source>
        <dbReference type="ARBA" id="ARBA00022490"/>
    </source>
</evidence>
<dbReference type="NCBIfam" id="NF010748">
    <property type="entry name" value="PRK14150.1"/>
    <property type="match status" value="1"/>
</dbReference>
<dbReference type="Gene3D" id="2.30.22.10">
    <property type="entry name" value="Head domain of nucleotide exchange factor GrpE"/>
    <property type="match status" value="1"/>
</dbReference>
<dbReference type="PRINTS" id="PR00773">
    <property type="entry name" value="GRPEPROTEIN"/>
</dbReference>
<dbReference type="CDD" id="cd00446">
    <property type="entry name" value="GrpE"/>
    <property type="match status" value="1"/>
</dbReference>
<dbReference type="FunFam" id="2.30.22.10:FF:000001">
    <property type="entry name" value="Protein GrpE"/>
    <property type="match status" value="1"/>
</dbReference>
<dbReference type="GO" id="GO:0051082">
    <property type="term" value="F:unfolded protein binding"/>
    <property type="evidence" value="ECO:0007669"/>
    <property type="project" value="TreeGrafter"/>
</dbReference>
<dbReference type="GO" id="GO:0000774">
    <property type="term" value="F:adenyl-nucleotide exchange factor activity"/>
    <property type="evidence" value="ECO:0007669"/>
    <property type="project" value="InterPro"/>
</dbReference>
<dbReference type="Pfam" id="PF01025">
    <property type="entry name" value="GrpE"/>
    <property type="match status" value="1"/>
</dbReference>
<dbReference type="AlphaFoldDB" id="A0AA90NUD6"/>
<comment type="caution">
    <text evidence="14">The sequence shown here is derived from an EMBL/GenBank/DDBJ whole genome shotgun (WGS) entry which is preliminary data.</text>
</comment>
<evidence type="ECO:0000256" key="5">
    <source>
        <dbReference type="ARBA" id="ARBA00023016"/>
    </source>
</evidence>
<keyword evidence="4 10" id="KW-0963">Cytoplasm</keyword>
<dbReference type="Gene3D" id="3.90.20.20">
    <property type="match status" value="1"/>
</dbReference>
<dbReference type="PROSITE" id="PS01071">
    <property type="entry name" value="GRPE"/>
    <property type="match status" value="1"/>
</dbReference>
<evidence type="ECO:0000256" key="12">
    <source>
        <dbReference type="RuleBase" id="RU004478"/>
    </source>
</evidence>
<dbReference type="InterPro" id="IPR013805">
    <property type="entry name" value="GrpE_CC"/>
</dbReference>
<dbReference type="SUPFAM" id="SSF58014">
    <property type="entry name" value="Coiled-coil domain of nucleotide exchange factor GrpE"/>
    <property type="match status" value="1"/>
</dbReference>
<comment type="function">
    <text evidence="7 10 11">Participates actively in the response to hyperosmotic and heat shock by preventing the aggregation of stress-denatured proteins, in association with DnaK and GrpE. It is the nucleotide exchange factor for DnaK and may function as a thermosensor. Unfolded proteins bind initially to DnaJ; upon interaction with the DnaJ-bound protein, DnaK hydrolyzes its bound ATP, resulting in the formation of a stable complex. GrpE releases ADP from DnaK; ATP binding to DnaK triggers the release of the substrate protein, thus completing the reaction cycle. Several rounds of ATP-dependent interactions between DnaJ, DnaK and GrpE are required for fully efficient folding.</text>
</comment>
<dbReference type="PANTHER" id="PTHR21237">
    <property type="entry name" value="GRPE PROTEIN"/>
    <property type="match status" value="1"/>
</dbReference>
<keyword evidence="6 10" id="KW-0143">Chaperone</keyword>
<comment type="subunit">
    <text evidence="3 10">Homodimer.</text>
</comment>
<evidence type="ECO:0000256" key="11">
    <source>
        <dbReference type="RuleBase" id="RU000639"/>
    </source>
</evidence>
<evidence type="ECO:0000256" key="3">
    <source>
        <dbReference type="ARBA" id="ARBA00011738"/>
    </source>
</evidence>
<evidence type="ECO:0000256" key="13">
    <source>
        <dbReference type="SAM" id="MobiDB-lite"/>
    </source>
</evidence>
<evidence type="ECO:0000313" key="14">
    <source>
        <dbReference type="EMBL" id="MDP0589237.1"/>
    </source>
</evidence>
<organism evidence="14 15">
    <name type="scientific">Candidatus Endonucleibacter bathymodioli</name>
    <dbReference type="NCBI Taxonomy" id="539814"/>
    <lineage>
        <taxon>Bacteria</taxon>
        <taxon>Pseudomonadati</taxon>
        <taxon>Pseudomonadota</taxon>
        <taxon>Gammaproteobacteria</taxon>
        <taxon>Oceanospirillales</taxon>
        <taxon>Endozoicomonadaceae</taxon>
        <taxon>Candidatus Endonucleibacter</taxon>
    </lineage>
</organism>
<proteinExistence type="inferred from homology"/>
<feature type="region of interest" description="Disordered" evidence="13">
    <location>
        <begin position="1"/>
        <end position="46"/>
    </location>
</feature>
<keyword evidence="15" id="KW-1185">Reference proteome</keyword>
<evidence type="ECO:0000313" key="15">
    <source>
        <dbReference type="Proteomes" id="UP001178148"/>
    </source>
</evidence>
<comment type="subcellular location">
    <subcellularLocation>
        <location evidence="1 10">Cytoplasm</location>
    </subcellularLocation>
</comment>
<evidence type="ECO:0000256" key="2">
    <source>
        <dbReference type="ARBA" id="ARBA00009054"/>
    </source>
</evidence>
<evidence type="ECO:0000256" key="8">
    <source>
        <dbReference type="ARBA" id="ARBA00072274"/>
    </source>
</evidence>
<evidence type="ECO:0000256" key="7">
    <source>
        <dbReference type="ARBA" id="ARBA00053401"/>
    </source>
</evidence>
<name>A0AA90NUD6_9GAMM</name>
<dbReference type="GO" id="GO:0005829">
    <property type="term" value="C:cytosol"/>
    <property type="evidence" value="ECO:0007669"/>
    <property type="project" value="TreeGrafter"/>
</dbReference>
<evidence type="ECO:0000256" key="1">
    <source>
        <dbReference type="ARBA" id="ARBA00004496"/>
    </source>
</evidence>
<feature type="compositionally biased region" description="Basic and acidic residues" evidence="13">
    <location>
        <begin position="1"/>
        <end position="17"/>
    </location>
</feature>
<dbReference type="InterPro" id="IPR000740">
    <property type="entry name" value="GrpE"/>
</dbReference>
<dbReference type="Proteomes" id="UP001178148">
    <property type="component" value="Unassembled WGS sequence"/>
</dbReference>